<reference evidence="4" key="3">
    <citation type="submission" date="2018-08" db="UniProtKB">
        <authorList>
            <consortium name="EnsemblPlants"/>
        </authorList>
    </citation>
    <scope>IDENTIFICATION</scope>
    <source>
        <strain evidence="4">cv. Bd21</strain>
    </source>
</reference>
<evidence type="ECO:0000259" key="2">
    <source>
        <dbReference type="PROSITE" id="PS50158"/>
    </source>
</evidence>
<keyword evidence="1" id="KW-0862">Zinc</keyword>
<dbReference type="GO" id="GO:0005737">
    <property type="term" value="C:cytoplasm"/>
    <property type="evidence" value="ECO:0000318"/>
    <property type="project" value="GO_Central"/>
</dbReference>
<dbReference type="STRING" id="15368.A0A2K2CNJ3"/>
<evidence type="ECO:0000256" key="1">
    <source>
        <dbReference type="PROSITE-ProRule" id="PRU00047"/>
    </source>
</evidence>
<dbReference type="Proteomes" id="UP000008810">
    <property type="component" value="Chromosome 4"/>
</dbReference>
<proteinExistence type="predicted"/>
<dbReference type="PROSITE" id="PS50158">
    <property type="entry name" value="ZF_CCHC"/>
    <property type="match status" value="4"/>
</dbReference>
<evidence type="ECO:0000313" key="3">
    <source>
        <dbReference type="EMBL" id="PNT63600.1"/>
    </source>
</evidence>
<keyword evidence="5" id="KW-1185">Reference proteome</keyword>
<dbReference type="GO" id="GO:0008270">
    <property type="term" value="F:zinc ion binding"/>
    <property type="evidence" value="ECO:0007669"/>
    <property type="project" value="UniProtKB-KW"/>
</dbReference>
<feature type="domain" description="CCHC-type" evidence="2">
    <location>
        <begin position="129"/>
        <end position="143"/>
    </location>
</feature>
<keyword evidence="1" id="KW-0479">Metal-binding</keyword>
<dbReference type="InParanoid" id="A0A2K2CNJ3"/>
<dbReference type="GO" id="GO:0003727">
    <property type="term" value="F:single-stranded RNA binding"/>
    <property type="evidence" value="ECO:0000318"/>
    <property type="project" value="GO_Central"/>
</dbReference>
<reference evidence="3" key="2">
    <citation type="submission" date="2017-06" db="EMBL/GenBank/DDBJ databases">
        <title>WGS assembly of Brachypodium distachyon.</title>
        <authorList>
            <consortium name="The International Brachypodium Initiative"/>
            <person name="Lucas S."/>
            <person name="Harmon-Smith M."/>
            <person name="Lail K."/>
            <person name="Tice H."/>
            <person name="Grimwood J."/>
            <person name="Bruce D."/>
            <person name="Barry K."/>
            <person name="Shu S."/>
            <person name="Lindquist E."/>
            <person name="Wang M."/>
            <person name="Pitluck S."/>
            <person name="Vogel J.P."/>
            <person name="Garvin D.F."/>
            <person name="Mockler T.C."/>
            <person name="Schmutz J."/>
            <person name="Rokhsar D."/>
            <person name="Bevan M.W."/>
        </authorList>
    </citation>
    <scope>NUCLEOTIDE SEQUENCE</scope>
    <source>
        <strain evidence="3">Bd21</strain>
    </source>
</reference>
<sequence>MSGIVTCLVCGKEGHYTCDCPMKDQEGKQNMSDNRACTRCGEIGHSASTHGLDCSSCDKYHPLGECRMSKVTCLMCESRDHFLAQCPLNSVLTTVLQDQRENFRGALLLALTKQVTSDNTPTRVFGRLCLNCHEEGHYAKHCPLKLQDVSQSSLSGESNTRAISGDLSVELKEHGPSTAKHSSKINLTSSYECFNCGVEGHRVWNCPLKQQLLTPNKSRPLVKAGKTRVCYSCGEVGHYAQQCPLKRQKCQDYRTKSSR</sequence>
<dbReference type="GO" id="GO:0003729">
    <property type="term" value="F:mRNA binding"/>
    <property type="evidence" value="ECO:0000318"/>
    <property type="project" value="GO_Central"/>
</dbReference>
<dbReference type="Gramene" id="PNT63600">
    <property type="protein sequence ID" value="PNT63600"/>
    <property type="gene ID" value="BRADI_4g18203v3"/>
</dbReference>
<dbReference type="FunCoup" id="A0A2K2CNJ3">
    <property type="interactions" value="151"/>
</dbReference>
<evidence type="ECO:0000313" key="4">
    <source>
        <dbReference type="EnsemblPlants" id="PNT63600"/>
    </source>
</evidence>
<dbReference type="Gene3D" id="4.10.60.10">
    <property type="entry name" value="Zinc finger, CCHC-type"/>
    <property type="match status" value="4"/>
</dbReference>
<dbReference type="AlphaFoldDB" id="A0A2K2CNJ3"/>
<accession>A0A2K2CNJ3</accession>
<dbReference type="GO" id="GO:2000767">
    <property type="term" value="P:positive regulation of cytoplasmic translation"/>
    <property type="evidence" value="ECO:0000318"/>
    <property type="project" value="GO_Central"/>
</dbReference>
<protein>
    <recommendedName>
        <fullName evidence="2">CCHC-type domain-containing protein</fullName>
    </recommendedName>
</protein>
<dbReference type="PANTHER" id="PTHR23002">
    <property type="entry name" value="ZINC FINGER CCHC DOMAIN CONTAINING PROTEIN"/>
    <property type="match status" value="1"/>
</dbReference>
<dbReference type="Pfam" id="PF00098">
    <property type="entry name" value="zf-CCHC"/>
    <property type="match status" value="2"/>
</dbReference>
<organism evidence="3">
    <name type="scientific">Brachypodium distachyon</name>
    <name type="common">Purple false brome</name>
    <name type="synonym">Trachynia distachya</name>
    <dbReference type="NCBI Taxonomy" id="15368"/>
    <lineage>
        <taxon>Eukaryota</taxon>
        <taxon>Viridiplantae</taxon>
        <taxon>Streptophyta</taxon>
        <taxon>Embryophyta</taxon>
        <taxon>Tracheophyta</taxon>
        <taxon>Spermatophyta</taxon>
        <taxon>Magnoliopsida</taxon>
        <taxon>Liliopsida</taxon>
        <taxon>Poales</taxon>
        <taxon>Poaceae</taxon>
        <taxon>BOP clade</taxon>
        <taxon>Pooideae</taxon>
        <taxon>Stipodae</taxon>
        <taxon>Brachypodieae</taxon>
        <taxon>Brachypodium</taxon>
    </lineage>
</organism>
<keyword evidence="1" id="KW-0863">Zinc-finger</keyword>
<reference evidence="3 4" key="1">
    <citation type="journal article" date="2010" name="Nature">
        <title>Genome sequencing and analysis of the model grass Brachypodium distachyon.</title>
        <authorList>
            <consortium name="International Brachypodium Initiative"/>
        </authorList>
    </citation>
    <scope>NUCLEOTIDE SEQUENCE [LARGE SCALE GENOMIC DNA]</scope>
    <source>
        <strain evidence="3 4">Bd21</strain>
    </source>
</reference>
<dbReference type="SUPFAM" id="SSF57756">
    <property type="entry name" value="Retrovirus zinc finger-like domains"/>
    <property type="match status" value="3"/>
</dbReference>
<feature type="domain" description="CCHC-type" evidence="2">
    <location>
        <begin position="193"/>
        <end position="207"/>
    </location>
</feature>
<feature type="domain" description="CCHC-type" evidence="2">
    <location>
        <begin position="7"/>
        <end position="21"/>
    </location>
</feature>
<dbReference type="SMART" id="SM00343">
    <property type="entry name" value="ZnF_C2HC"/>
    <property type="match status" value="6"/>
</dbReference>
<dbReference type="InterPro" id="IPR001878">
    <property type="entry name" value="Znf_CCHC"/>
</dbReference>
<dbReference type="InterPro" id="IPR051714">
    <property type="entry name" value="Znf_CCHC_NABP"/>
</dbReference>
<feature type="domain" description="CCHC-type" evidence="2">
    <location>
        <begin position="230"/>
        <end position="244"/>
    </location>
</feature>
<name>A0A2K2CNJ3_BRADI</name>
<dbReference type="OrthoDB" id="604989at2759"/>
<dbReference type="InterPro" id="IPR036875">
    <property type="entry name" value="Znf_CCHC_sf"/>
</dbReference>
<dbReference type="EMBL" id="CM000883">
    <property type="protein sequence ID" value="PNT63600.1"/>
    <property type="molecule type" value="Genomic_DNA"/>
</dbReference>
<dbReference type="GO" id="GO:0045182">
    <property type="term" value="F:translation regulator activity"/>
    <property type="evidence" value="ECO:0000318"/>
    <property type="project" value="GO_Central"/>
</dbReference>
<evidence type="ECO:0000313" key="5">
    <source>
        <dbReference type="Proteomes" id="UP000008810"/>
    </source>
</evidence>
<gene>
    <name evidence="3" type="ORF">BRADI_4g18203v3</name>
</gene>
<dbReference type="EnsemblPlants" id="PNT63600">
    <property type="protein sequence ID" value="PNT63600"/>
    <property type="gene ID" value="BRADI_4g18203v3"/>
</dbReference>